<dbReference type="SMART" id="SM00049">
    <property type="entry name" value="DEP"/>
    <property type="match status" value="1"/>
</dbReference>
<evidence type="ECO:0000256" key="3">
    <source>
        <dbReference type="ARBA" id="ARBA00018529"/>
    </source>
</evidence>
<sequence>MFSQLRASHQRSAAAQAGKLPSSNGSDGTSTQPVVPRVLRTNTTHANSISLNAGNLVVGASLPGMASSRGTANANDSSGDSNSASPNHLRVDLPPAPGEGSRASSPLGKSLSPDEETPVFEMEVNYHEQRVSSEMVLLDLAKLKGIRQGDLCELMTYSPRGYRSDVVSNAPHASPIHPTDSSSGVSRKKIYFIAKDRNRGRKGDTNKNNGAASIKTTFTNTSKNTVPDQGDTTRGNTDDIGERKTHAVGSAVSILSGQLRTLLDIPINASVWIKAKSKNECALDLVEINLKDCYLNRGDMWTLSSHLQDTCLFSEQRLTFIDTIRGTVKGIYRNGKKVLSGYVGETTRVVFRSESARLIFLIQITEEMWNFEETGEKIFHKMVNSLFPKIFKKWKAIDTHHSITIAFAISMDLSDSSFTDLKPGERLKNPADHFRIVVDQVNIIHWVEIMETLKLEFLNIKNDLLNVQSEKGCTLLKGRFAPIIKSNFLELINFATTVLVDPFRQVDLRHTTTHVMIISPGSGLYDVDYDLLNLTGKKLLSLEMTMDLICLSRAPLHIVPLFRSLDYEKKLHYCIPNWLSIFFWNDSSKVMNEWHPRCKIYDLQMMGLTDNEIVEQADIPYLHTNIKKIHSINDFISSYEKETFNFPQCIQNEGNLRASLKSSSNKQGKSTDSKHTDKSSSSNNQKSLLWQNPSFSKPVTEGAQDLIATADILTATDSDIINTDGVVADSNGLQSTTSINSLYDPDGINTSAAAKSLRVLGKKKSIRDIARGLITKISSGTMGVSNKSSNSSNGTSNRKYPKTKVLPTTEPSATTSSKIETNKSQEVINAIMMPVAEPSKPGMANESYVKHDLKKSGITEPKPVIQAAKLNTTTGLLSSFDKAERNPNLSTSNTITRPNTVDPVINSRPFTYFDNNPKYENNTYISNETWIEIRNPSVPVNTDIANKLLPVRWRDVWPHFVAKKYSKWRSFTTPADLPVTISAFPTKEDFSNNFFFRNHSVTLNIDQEAYNQTAKDLLRDIIYTRLITGFQICVGKQVERIENLTSKFESDSPVVKYIENKPWEEIKVYMIMDSEIHRITCSQNDTIDVQRYLRKNENDGFDQVPRYIPLIKTRYEENYRESMIDPIHVKRQSLNWNQIDQVIAGYGDYIIDKKWHGFRAKFVVLPSTVSPNNFSIIANGKSEVLTLEELRLEGLRRLINSITKCRLKSEKEKKMKKSKKDEIQPEVTFYTGSLLNFINEQQDSLKIDGSNIKDSLFVDENNLLNKNTELFKLAYEAQYGTDKLTLVNRQWHWKQHLRCFVGSEMVSWLVQNFSDIASREEALAFGQKLMDEGLFHHVLNKHNFLDGHYFYQFNSEYEIDDQKLEKIKSTIKPIKSSDTIKRDLDSTRSNTSQQSGQNSRISTRRDPLSLDKIQTDESRRPTVTLSNSVVIDIDSSNRSYKQEICTVHYDRVHNPDHCFHIRLEWLTATPKLIDDLLGNWSRMCERYGLRLVELPWEELCALPTMNPFHSFVKVKLAINPWEDKEFYDKELFASNKFYYHICLLKQSGFLLDNRASKFLQEGESNFEINYSWGKPQFKYAQYIHNTGAYIAEIRENGELFLAPNNIHMSRVTRGNNKGRFHSSSRAIIHSQTLVMEFKKLWTDYNALKKVFLDIKERWMKTQKINEF</sequence>
<feature type="region of interest" description="Disordered" evidence="5">
    <location>
        <begin position="658"/>
        <end position="694"/>
    </location>
</feature>
<name>A0AAV5RYV0_MAUHU</name>
<dbReference type="Proteomes" id="UP001377567">
    <property type="component" value="Unassembled WGS sequence"/>
</dbReference>
<organism evidence="7 8">
    <name type="scientific">Maudiozyma humilis</name>
    <name type="common">Sour dough yeast</name>
    <name type="synonym">Kazachstania humilis</name>
    <dbReference type="NCBI Taxonomy" id="51915"/>
    <lineage>
        <taxon>Eukaryota</taxon>
        <taxon>Fungi</taxon>
        <taxon>Dikarya</taxon>
        <taxon>Ascomycota</taxon>
        <taxon>Saccharomycotina</taxon>
        <taxon>Saccharomycetes</taxon>
        <taxon>Saccharomycetales</taxon>
        <taxon>Saccharomycetaceae</taxon>
        <taxon>Maudiozyma</taxon>
    </lineage>
</organism>
<feature type="compositionally biased region" description="Low complexity" evidence="5">
    <location>
        <begin position="785"/>
        <end position="797"/>
    </location>
</feature>
<feature type="compositionally biased region" description="Basic and acidic residues" evidence="5">
    <location>
        <begin position="1403"/>
        <end position="1419"/>
    </location>
</feature>
<evidence type="ECO:0000256" key="2">
    <source>
        <dbReference type="ARBA" id="ARBA00005643"/>
    </source>
</evidence>
<feature type="region of interest" description="Disordered" evidence="5">
    <location>
        <begin position="1380"/>
        <end position="1419"/>
    </location>
</feature>
<feature type="region of interest" description="Disordered" evidence="5">
    <location>
        <begin position="780"/>
        <end position="818"/>
    </location>
</feature>
<dbReference type="Gene3D" id="1.10.10.10">
    <property type="entry name" value="Winged helix-like DNA-binding domain superfamily/Winged helix DNA-binding domain"/>
    <property type="match status" value="1"/>
</dbReference>
<dbReference type="PROSITE" id="PS50186">
    <property type="entry name" value="DEP"/>
    <property type="match status" value="1"/>
</dbReference>
<dbReference type="CDD" id="cd04449">
    <property type="entry name" value="DEP_DEPDC5-like"/>
    <property type="match status" value="1"/>
</dbReference>
<dbReference type="GO" id="GO:0010508">
    <property type="term" value="P:positive regulation of autophagy"/>
    <property type="evidence" value="ECO:0007669"/>
    <property type="project" value="TreeGrafter"/>
</dbReference>
<accession>A0AAV5RYV0</accession>
<dbReference type="PANTHER" id="PTHR13179">
    <property type="entry name" value="DEP DOMAIN CONTAINING PROTEIN 5"/>
    <property type="match status" value="1"/>
</dbReference>
<dbReference type="Pfam" id="PF12257">
    <property type="entry name" value="IML1"/>
    <property type="match status" value="1"/>
</dbReference>
<feature type="compositionally biased region" description="Low complexity" evidence="5">
    <location>
        <begin position="679"/>
        <end position="691"/>
    </location>
</feature>
<dbReference type="GO" id="GO:1990130">
    <property type="term" value="C:GATOR1 complex"/>
    <property type="evidence" value="ECO:0007669"/>
    <property type="project" value="TreeGrafter"/>
</dbReference>
<evidence type="ECO:0000313" key="8">
    <source>
        <dbReference type="Proteomes" id="UP001377567"/>
    </source>
</evidence>
<feature type="region of interest" description="Disordered" evidence="5">
    <location>
        <begin position="1"/>
        <end position="33"/>
    </location>
</feature>
<comment type="similarity">
    <text evidence="2">Belongs to the IML1 family.</text>
</comment>
<reference evidence="7 8" key="1">
    <citation type="journal article" date="2023" name="Elife">
        <title>Identification of key yeast species and microbe-microbe interactions impacting larval growth of Drosophila in the wild.</title>
        <authorList>
            <person name="Mure A."/>
            <person name="Sugiura Y."/>
            <person name="Maeda R."/>
            <person name="Honda K."/>
            <person name="Sakurai N."/>
            <person name="Takahashi Y."/>
            <person name="Watada M."/>
            <person name="Katoh T."/>
            <person name="Gotoh A."/>
            <person name="Gotoh Y."/>
            <person name="Taniguchi I."/>
            <person name="Nakamura K."/>
            <person name="Hayashi T."/>
            <person name="Katayama T."/>
            <person name="Uemura T."/>
            <person name="Hattori Y."/>
        </authorList>
    </citation>
    <scope>NUCLEOTIDE SEQUENCE [LARGE SCALE GENOMIC DNA]</scope>
    <source>
        <strain evidence="7 8">KH-74</strain>
    </source>
</reference>
<feature type="compositionally biased region" description="Polar residues" evidence="5">
    <location>
        <begin position="809"/>
        <end position="818"/>
    </location>
</feature>
<feature type="compositionally biased region" description="Polar residues" evidence="5">
    <location>
        <begin position="21"/>
        <end position="33"/>
    </location>
</feature>
<feature type="compositionally biased region" description="Low complexity" evidence="5">
    <location>
        <begin position="72"/>
        <end position="85"/>
    </location>
</feature>
<gene>
    <name evidence="7" type="ORF">DAKH74_032010</name>
</gene>
<feature type="compositionally biased region" description="Polar residues" evidence="5">
    <location>
        <begin position="1387"/>
        <end position="1401"/>
    </location>
</feature>
<feature type="domain" description="DEP" evidence="6">
    <location>
        <begin position="1280"/>
        <end position="1355"/>
    </location>
</feature>
<evidence type="ECO:0000256" key="5">
    <source>
        <dbReference type="SAM" id="MobiDB-lite"/>
    </source>
</evidence>
<dbReference type="Pfam" id="PF19418">
    <property type="entry name" value="DEPDC5_CTD"/>
    <property type="match status" value="1"/>
</dbReference>
<evidence type="ECO:0000313" key="7">
    <source>
        <dbReference type="EMBL" id="GMM56585.1"/>
    </source>
</evidence>
<dbReference type="GO" id="GO:0005774">
    <property type="term" value="C:vacuolar membrane"/>
    <property type="evidence" value="ECO:0007669"/>
    <property type="project" value="UniProtKB-SubCell"/>
</dbReference>
<protein>
    <recommendedName>
        <fullName evidence="3">Vacuolar membrane-associated protein IML1</fullName>
    </recommendedName>
    <alternativeName>
        <fullName evidence="4">Vacuolar membrane-associated protein iml1</fullName>
    </alternativeName>
</protein>
<dbReference type="GO" id="GO:0005096">
    <property type="term" value="F:GTPase activator activity"/>
    <property type="evidence" value="ECO:0007669"/>
    <property type="project" value="InterPro"/>
</dbReference>
<feature type="compositionally biased region" description="Basic and acidic residues" evidence="5">
    <location>
        <begin position="669"/>
        <end position="678"/>
    </location>
</feature>
<dbReference type="InterPro" id="IPR048255">
    <property type="entry name" value="IML1_N"/>
</dbReference>
<dbReference type="GO" id="GO:0035556">
    <property type="term" value="P:intracellular signal transduction"/>
    <property type="evidence" value="ECO:0007669"/>
    <property type="project" value="InterPro"/>
</dbReference>
<dbReference type="GO" id="GO:1904262">
    <property type="term" value="P:negative regulation of TORC1 signaling"/>
    <property type="evidence" value="ECO:0007669"/>
    <property type="project" value="TreeGrafter"/>
</dbReference>
<dbReference type="InterPro" id="IPR036390">
    <property type="entry name" value="WH_DNA-bd_sf"/>
</dbReference>
<dbReference type="InterPro" id="IPR045838">
    <property type="entry name" value="DEPDC5_CTD"/>
</dbReference>
<evidence type="ECO:0000259" key="6">
    <source>
        <dbReference type="PROSITE" id="PS50186"/>
    </source>
</evidence>
<dbReference type="InterPro" id="IPR000591">
    <property type="entry name" value="DEP_dom"/>
</dbReference>
<feature type="compositionally biased region" description="Low complexity" evidence="5">
    <location>
        <begin position="1"/>
        <end position="17"/>
    </location>
</feature>
<proteinExistence type="inferred from homology"/>
<keyword evidence="8" id="KW-1185">Reference proteome</keyword>
<dbReference type="Pfam" id="PF00610">
    <property type="entry name" value="DEP"/>
    <property type="match status" value="1"/>
</dbReference>
<evidence type="ECO:0000256" key="4">
    <source>
        <dbReference type="ARBA" id="ARBA00021881"/>
    </source>
</evidence>
<dbReference type="PANTHER" id="PTHR13179:SF8">
    <property type="entry name" value="GATOR COMPLEX PROTEIN DEPDC5"/>
    <property type="match status" value="1"/>
</dbReference>
<comment type="subcellular location">
    <subcellularLocation>
        <location evidence="1">Vacuole membrane</location>
        <topology evidence="1">Peripheral membrane protein</topology>
    </subcellularLocation>
</comment>
<feature type="compositionally biased region" description="Polar residues" evidence="5">
    <location>
        <begin position="658"/>
        <end position="668"/>
    </location>
</feature>
<comment type="caution">
    <text evidence="7">The sequence shown here is derived from an EMBL/GenBank/DDBJ whole genome shotgun (WGS) entry which is preliminary data.</text>
</comment>
<feature type="region of interest" description="Disordered" evidence="5">
    <location>
        <begin position="68"/>
        <end position="116"/>
    </location>
</feature>
<dbReference type="EMBL" id="BTGD01000008">
    <property type="protein sequence ID" value="GMM56585.1"/>
    <property type="molecule type" value="Genomic_DNA"/>
</dbReference>
<evidence type="ECO:0000256" key="1">
    <source>
        <dbReference type="ARBA" id="ARBA00004148"/>
    </source>
</evidence>
<dbReference type="InterPro" id="IPR036388">
    <property type="entry name" value="WH-like_DNA-bd_sf"/>
</dbReference>
<dbReference type="InterPro" id="IPR027244">
    <property type="entry name" value="IML1"/>
</dbReference>
<dbReference type="SUPFAM" id="SSF46785">
    <property type="entry name" value="Winged helix' DNA-binding domain"/>
    <property type="match status" value="1"/>
</dbReference>
<feature type="region of interest" description="Disordered" evidence="5">
    <location>
        <begin position="220"/>
        <end position="241"/>
    </location>
</feature>
<feature type="compositionally biased region" description="Polar residues" evidence="5">
    <location>
        <begin position="220"/>
        <end position="235"/>
    </location>
</feature>